<dbReference type="GO" id="GO:0000701">
    <property type="term" value="F:purine-specific mismatch base pair DNA N-glycosylase activity"/>
    <property type="evidence" value="ECO:0007669"/>
    <property type="project" value="UniProtKB-EC"/>
</dbReference>
<keyword evidence="13 14" id="KW-0326">Glycosidase</keyword>
<dbReference type="SUPFAM" id="SSF48150">
    <property type="entry name" value="DNA-glycosylase"/>
    <property type="match status" value="1"/>
</dbReference>
<evidence type="ECO:0000256" key="10">
    <source>
        <dbReference type="ARBA" id="ARBA00023004"/>
    </source>
</evidence>
<keyword evidence="8 14" id="KW-0227">DNA damage</keyword>
<dbReference type="SUPFAM" id="SSF55811">
    <property type="entry name" value="Nudix"/>
    <property type="match status" value="1"/>
</dbReference>
<keyword evidence="12" id="KW-0234">DNA repair</keyword>
<dbReference type="InterPro" id="IPR011257">
    <property type="entry name" value="DNA_glycosylase"/>
</dbReference>
<keyword evidence="10 14" id="KW-0408">Iron</keyword>
<evidence type="ECO:0000256" key="14">
    <source>
        <dbReference type="RuleBase" id="RU365096"/>
    </source>
</evidence>
<dbReference type="EC" id="3.2.2.31" evidence="4 14"/>
<evidence type="ECO:0000313" key="16">
    <source>
        <dbReference type="EMBL" id="MFC3933344.1"/>
    </source>
</evidence>
<sequence length="356" mass="39806">MSDGGREDVAGLVVAWQASHGRNHLPWQQTRDPYRVWLSEIMLQQTQVTTVLDYYGRFLERFPDVVALSLAEQDEVMGLWSGLGYYTRARNLHRCAQQVVAEHGGTFPRTAEMLATLPGIGRSTAGAIAAFCFSERVPILDANVRRVLTRLLGFEKDLASSGNERLLWKEAESLLPQKNLLTAMPRYTQGLMDLGASICTPRLPRCDRCPLAGRCVAFKDGDPQRYPVKTRKLARRSESWQLLVLRNPAGQVWLQRRPSAGIWAGMHCVPVFADGASLNGYVKFLGDASRIACNELQPFLHVLTHRDLHLHPVLVTGEVPDQPTEEGAWFGVNEWSSIGLPAPIRKLLDSTQAQLW</sequence>
<feature type="domain" description="HhH-GPD" evidence="15">
    <location>
        <begin position="42"/>
        <end position="197"/>
    </location>
</feature>
<proteinExistence type="inferred from homology"/>
<dbReference type="InterPro" id="IPR005760">
    <property type="entry name" value="A/G_AdeGlyc_MutY"/>
</dbReference>
<dbReference type="RefSeq" id="WP_055399055.1">
    <property type="nucleotide sequence ID" value="NZ_JAMXAX010000001.1"/>
</dbReference>
<comment type="caution">
    <text evidence="16">The sequence shown here is derived from an EMBL/GenBank/DDBJ whole genome shotgun (WGS) entry which is preliminary data.</text>
</comment>
<evidence type="ECO:0000256" key="6">
    <source>
        <dbReference type="ARBA" id="ARBA00022485"/>
    </source>
</evidence>
<evidence type="ECO:0000256" key="1">
    <source>
        <dbReference type="ARBA" id="ARBA00000843"/>
    </source>
</evidence>
<comment type="similarity">
    <text evidence="3 14">Belongs to the Nth/MutY family.</text>
</comment>
<protein>
    <recommendedName>
        <fullName evidence="5 14">Adenine DNA glycosylase</fullName>
        <ecNumber evidence="4 14">3.2.2.31</ecNumber>
    </recommendedName>
</protein>
<evidence type="ECO:0000256" key="8">
    <source>
        <dbReference type="ARBA" id="ARBA00022763"/>
    </source>
</evidence>
<dbReference type="CDD" id="cd00056">
    <property type="entry name" value="ENDO3c"/>
    <property type="match status" value="1"/>
</dbReference>
<dbReference type="Gene3D" id="3.90.79.10">
    <property type="entry name" value="Nucleoside Triphosphate Pyrophosphohydrolase"/>
    <property type="match status" value="1"/>
</dbReference>
<keyword evidence="9 16" id="KW-0378">Hydrolase</keyword>
<dbReference type="CDD" id="cd03431">
    <property type="entry name" value="NUDIX_DNA_Glycosylase_C-MutY"/>
    <property type="match status" value="1"/>
</dbReference>
<evidence type="ECO:0000313" key="17">
    <source>
        <dbReference type="Proteomes" id="UP001595693"/>
    </source>
</evidence>
<organism evidence="16 17">
    <name type="scientific">Acidovorax facilis</name>
    <dbReference type="NCBI Taxonomy" id="12917"/>
    <lineage>
        <taxon>Bacteria</taxon>
        <taxon>Pseudomonadati</taxon>
        <taxon>Pseudomonadota</taxon>
        <taxon>Betaproteobacteria</taxon>
        <taxon>Burkholderiales</taxon>
        <taxon>Comamonadaceae</taxon>
        <taxon>Acidovorax</taxon>
    </lineage>
</organism>
<name>A0ABV8D4R3_9BURK</name>
<evidence type="ECO:0000256" key="4">
    <source>
        <dbReference type="ARBA" id="ARBA00012045"/>
    </source>
</evidence>
<dbReference type="InterPro" id="IPR000445">
    <property type="entry name" value="HhH_motif"/>
</dbReference>
<dbReference type="Pfam" id="PF00633">
    <property type="entry name" value="HHH"/>
    <property type="match status" value="1"/>
</dbReference>
<evidence type="ECO:0000259" key="15">
    <source>
        <dbReference type="SMART" id="SM00478"/>
    </source>
</evidence>
<comment type="cofactor">
    <cofactor evidence="14">
        <name>[4Fe-4S] cluster</name>
        <dbReference type="ChEBI" id="CHEBI:49883"/>
    </cofactor>
    <text evidence="14">Binds 1 [4Fe-4S] cluster.</text>
</comment>
<dbReference type="InterPro" id="IPR003265">
    <property type="entry name" value="HhH-GPD_domain"/>
</dbReference>
<dbReference type="InterPro" id="IPR029119">
    <property type="entry name" value="MutY_C"/>
</dbReference>
<gene>
    <name evidence="16" type="primary">mutY</name>
    <name evidence="16" type="ORF">ACFOW3_01765</name>
</gene>
<dbReference type="InterPro" id="IPR044298">
    <property type="entry name" value="MIG/MutY"/>
</dbReference>
<dbReference type="InterPro" id="IPR023170">
    <property type="entry name" value="HhH_base_excis_C"/>
</dbReference>
<dbReference type="SMART" id="SM00478">
    <property type="entry name" value="ENDO3c"/>
    <property type="match status" value="1"/>
</dbReference>
<accession>A0ABV8D4R3</accession>
<evidence type="ECO:0000256" key="7">
    <source>
        <dbReference type="ARBA" id="ARBA00022723"/>
    </source>
</evidence>
<dbReference type="PANTHER" id="PTHR42944">
    <property type="entry name" value="ADENINE DNA GLYCOSYLASE"/>
    <property type="match status" value="1"/>
</dbReference>
<dbReference type="Gene3D" id="1.10.340.30">
    <property type="entry name" value="Hypothetical protein, domain 2"/>
    <property type="match status" value="1"/>
</dbReference>
<dbReference type="Pfam" id="PF00730">
    <property type="entry name" value="HhH-GPD"/>
    <property type="match status" value="1"/>
</dbReference>
<dbReference type="Proteomes" id="UP001595693">
    <property type="component" value="Unassembled WGS sequence"/>
</dbReference>
<dbReference type="EMBL" id="JBHSAJ010000002">
    <property type="protein sequence ID" value="MFC3933344.1"/>
    <property type="molecule type" value="Genomic_DNA"/>
</dbReference>
<evidence type="ECO:0000256" key="2">
    <source>
        <dbReference type="ARBA" id="ARBA00002933"/>
    </source>
</evidence>
<evidence type="ECO:0000256" key="9">
    <source>
        <dbReference type="ARBA" id="ARBA00022801"/>
    </source>
</evidence>
<dbReference type="Gene3D" id="1.10.1670.10">
    <property type="entry name" value="Helix-hairpin-Helix base-excision DNA repair enzymes (C-terminal)"/>
    <property type="match status" value="1"/>
</dbReference>
<keyword evidence="6" id="KW-0004">4Fe-4S</keyword>
<dbReference type="InterPro" id="IPR015797">
    <property type="entry name" value="NUDIX_hydrolase-like_dom_sf"/>
</dbReference>
<evidence type="ECO:0000256" key="5">
    <source>
        <dbReference type="ARBA" id="ARBA00022023"/>
    </source>
</evidence>
<dbReference type="SMART" id="SM00525">
    <property type="entry name" value="FES"/>
    <property type="match status" value="1"/>
</dbReference>
<dbReference type="NCBIfam" id="TIGR01084">
    <property type="entry name" value="mutY"/>
    <property type="match status" value="1"/>
</dbReference>
<evidence type="ECO:0000256" key="12">
    <source>
        <dbReference type="ARBA" id="ARBA00023204"/>
    </source>
</evidence>
<keyword evidence="11" id="KW-0411">Iron-sulfur</keyword>
<dbReference type="InterPro" id="IPR003651">
    <property type="entry name" value="Endonuclease3_FeS-loop_motif"/>
</dbReference>
<dbReference type="PANTHER" id="PTHR42944:SF1">
    <property type="entry name" value="ADENINE DNA GLYCOSYLASE"/>
    <property type="match status" value="1"/>
</dbReference>
<evidence type="ECO:0000256" key="13">
    <source>
        <dbReference type="ARBA" id="ARBA00023295"/>
    </source>
</evidence>
<evidence type="ECO:0000256" key="3">
    <source>
        <dbReference type="ARBA" id="ARBA00008343"/>
    </source>
</evidence>
<comment type="catalytic activity">
    <reaction evidence="1 14">
        <text>Hydrolyzes free adenine bases from 7,8-dihydro-8-oxoguanine:adenine mismatched double-stranded DNA, leaving an apurinic site.</text>
        <dbReference type="EC" id="3.2.2.31"/>
    </reaction>
</comment>
<evidence type="ECO:0000256" key="11">
    <source>
        <dbReference type="ARBA" id="ARBA00023014"/>
    </source>
</evidence>
<reference evidence="17" key="1">
    <citation type="journal article" date="2019" name="Int. J. Syst. Evol. Microbiol.">
        <title>The Global Catalogue of Microorganisms (GCM) 10K type strain sequencing project: providing services to taxonomists for standard genome sequencing and annotation.</title>
        <authorList>
            <consortium name="The Broad Institute Genomics Platform"/>
            <consortium name="The Broad Institute Genome Sequencing Center for Infectious Disease"/>
            <person name="Wu L."/>
            <person name="Ma J."/>
        </authorList>
    </citation>
    <scope>NUCLEOTIDE SEQUENCE [LARGE SCALE GENOMIC DNA]</scope>
    <source>
        <strain evidence="17">CCUG 2113</strain>
    </source>
</reference>
<comment type="function">
    <text evidence="2">Adenine glycosylase active on G-A mispairs. MutY also corrects error-prone DNA synthesis past GO lesions which are due to the oxidatively damaged form of guanine: 7,8-dihydro-8-oxoguanine (8-oxo-dGTP).</text>
</comment>
<dbReference type="Pfam" id="PF14815">
    <property type="entry name" value="NUDIX_4"/>
    <property type="match status" value="1"/>
</dbReference>
<keyword evidence="7" id="KW-0479">Metal-binding</keyword>
<keyword evidence="17" id="KW-1185">Reference proteome</keyword>